<feature type="transmembrane region" description="Helical" evidence="6">
    <location>
        <begin position="202"/>
        <end position="221"/>
    </location>
</feature>
<comment type="subcellular location">
    <subcellularLocation>
        <location evidence="1">Membrane</location>
        <topology evidence="1">Multi-pass membrane protein</topology>
    </subcellularLocation>
</comment>
<evidence type="ECO:0000313" key="10">
    <source>
        <dbReference type="Proteomes" id="UP000002258"/>
    </source>
</evidence>
<dbReference type="KEGG" id="pic:PICST_72886"/>
<keyword evidence="4 6" id="KW-0472">Membrane</keyword>
<dbReference type="STRING" id="322104.A3LWT2"/>
<feature type="transmembrane region" description="Helical" evidence="6">
    <location>
        <begin position="431"/>
        <end position="449"/>
    </location>
</feature>
<feature type="transmembrane region" description="Helical" evidence="6">
    <location>
        <begin position="357"/>
        <end position="380"/>
    </location>
</feature>
<feature type="transmembrane region" description="Helical" evidence="6">
    <location>
        <begin position="610"/>
        <end position="628"/>
    </location>
</feature>
<dbReference type="EMBL" id="CP000500">
    <property type="protein sequence ID" value="ABN67330.2"/>
    <property type="molecule type" value="Genomic_DNA"/>
</dbReference>
<dbReference type="InterPro" id="IPR049452">
    <property type="entry name" value="Anoctamin_TM"/>
</dbReference>
<dbReference type="OMA" id="YENHRTA"/>
<evidence type="ECO:0000256" key="4">
    <source>
        <dbReference type="ARBA" id="ARBA00023136"/>
    </source>
</evidence>
<dbReference type="eggNOG" id="KOG2513">
    <property type="taxonomic scope" value="Eukaryota"/>
</dbReference>
<name>A3LWT2_PICST</name>
<reference evidence="9 10" key="1">
    <citation type="journal article" date="2007" name="Nat. Biotechnol.">
        <title>Genome sequence of the lignocellulose-bioconverting and xylose-fermenting yeast Pichia stipitis.</title>
        <authorList>
            <person name="Jeffries T.W."/>
            <person name="Grigoriev I.V."/>
            <person name="Grimwood J."/>
            <person name="Laplaza J.M."/>
            <person name="Aerts A."/>
            <person name="Salamov A."/>
            <person name="Schmutz J."/>
            <person name="Lindquist E."/>
            <person name="Dehal P."/>
            <person name="Shapiro H."/>
            <person name="Jin Y.S."/>
            <person name="Passoth V."/>
            <person name="Richardson P.M."/>
        </authorList>
    </citation>
    <scope>NUCLEOTIDE SEQUENCE [LARGE SCALE GENOMIC DNA]</scope>
    <source>
        <strain evidence="10">ATCC 58785 / CBS 6054 / NBRC 10063 / NRRL Y-11545</strain>
    </source>
</reference>
<feature type="transmembrane region" description="Helical" evidence="6">
    <location>
        <begin position="276"/>
        <end position="301"/>
    </location>
</feature>
<evidence type="ECO:0000256" key="2">
    <source>
        <dbReference type="ARBA" id="ARBA00022692"/>
    </source>
</evidence>
<feature type="transmembrane region" description="Helical" evidence="6">
    <location>
        <begin position="562"/>
        <end position="582"/>
    </location>
</feature>
<dbReference type="GeneID" id="4840106"/>
<dbReference type="GO" id="GO:0016020">
    <property type="term" value="C:membrane"/>
    <property type="evidence" value="ECO:0007669"/>
    <property type="project" value="UniProtKB-SubCell"/>
</dbReference>
<evidence type="ECO:0000259" key="8">
    <source>
        <dbReference type="Pfam" id="PF20877"/>
    </source>
</evidence>
<dbReference type="Proteomes" id="UP000002258">
    <property type="component" value="Chromosome 6"/>
</dbReference>
<protein>
    <submittedName>
        <fullName evidence="9">Uncharacterized protein</fullName>
    </submittedName>
</protein>
<dbReference type="AlphaFoldDB" id="A3LWT2"/>
<keyword evidence="2 6" id="KW-0812">Transmembrane</keyword>
<evidence type="ECO:0000256" key="5">
    <source>
        <dbReference type="SAM" id="MobiDB-lite"/>
    </source>
</evidence>
<dbReference type="PANTHER" id="PTHR12308:SF73">
    <property type="entry name" value="ANOCTAMIN"/>
    <property type="match status" value="1"/>
</dbReference>
<dbReference type="Pfam" id="PF20877">
    <property type="entry name" value="Anoctamin_N"/>
    <property type="match status" value="1"/>
</dbReference>
<feature type="transmembrane region" description="Helical" evidence="6">
    <location>
        <begin position="510"/>
        <end position="533"/>
    </location>
</feature>
<feature type="transmembrane region" description="Helical" evidence="6">
    <location>
        <begin position="313"/>
        <end position="336"/>
    </location>
</feature>
<evidence type="ECO:0000313" key="9">
    <source>
        <dbReference type="EMBL" id="ABN67330.2"/>
    </source>
</evidence>
<dbReference type="GO" id="GO:0005254">
    <property type="term" value="F:chloride channel activity"/>
    <property type="evidence" value="ECO:0007669"/>
    <property type="project" value="TreeGrafter"/>
</dbReference>
<evidence type="ECO:0000259" key="7">
    <source>
        <dbReference type="Pfam" id="PF04547"/>
    </source>
</evidence>
<dbReference type="InterPro" id="IPR049456">
    <property type="entry name" value="Anoctamin_N_fung"/>
</dbReference>
<feature type="domain" description="Anoctamin alpha-beta plait" evidence="8">
    <location>
        <begin position="9"/>
        <end position="128"/>
    </location>
</feature>
<dbReference type="Pfam" id="PF04547">
    <property type="entry name" value="Anoctamin"/>
    <property type="match status" value="1"/>
</dbReference>
<feature type="transmembrane region" description="Helical" evidence="6">
    <location>
        <begin position="179"/>
        <end position="196"/>
    </location>
</feature>
<feature type="region of interest" description="Disordered" evidence="5">
    <location>
        <begin position="697"/>
        <end position="718"/>
    </location>
</feature>
<proteinExistence type="predicted"/>
<feature type="compositionally biased region" description="Polar residues" evidence="5">
    <location>
        <begin position="699"/>
        <end position="709"/>
    </location>
</feature>
<organism evidence="9 10">
    <name type="scientific">Scheffersomyces stipitis (strain ATCC 58785 / CBS 6054 / NBRC 10063 / NRRL Y-11545)</name>
    <name type="common">Yeast</name>
    <name type="synonym">Pichia stipitis</name>
    <dbReference type="NCBI Taxonomy" id="322104"/>
    <lineage>
        <taxon>Eukaryota</taxon>
        <taxon>Fungi</taxon>
        <taxon>Dikarya</taxon>
        <taxon>Ascomycota</taxon>
        <taxon>Saccharomycotina</taxon>
        <taxon>Pichiomycetes</taxon>
        <taxon>Debaryomycetaceae</taxon>
        <taxon>Scheffersomyces</taxon>
    </lineage>
</organism>
<dbReference type="InParanoid" id="A3LWT2"/>
<accession>A3LWT2</accession>
<dbReference type="RefSeq" id="XP_001385359.2">
    <property type="nucleotide sequence ID" value="XM_001385322.1"/>
</dbReference>
<evidence type="ECO:0000256" key="3">
    <source>
        <dbReference type="ARBA" id="ARBA00022989"/>
    </source>
</evidence>
<dbReference type="PANTHER" id="PTHR12308">
    <property type="entry name" value="ANOCTAMIN"/>
    <property type="match status" value="1"/>
</dbReference>
<dbReference type="InterPro" id="IPR007632">
    <property type="entry name" value="Anoctamin"/>
</dbReference>
<dbReference type="HOGENOM" id="CLU_013423_0_0_1"/>
<evidence type="ECO:0000256" key="1">
    <source>
        <dbReference type="ARBA" id="ARBA00004141"/>
    </source>
</evidence>
<sequence>MSPPISELNPDYVLAVQYPLESPSSGLPTTQAKKNLTLLVEKLHSNGFSTQIRPGTSTPSTLLVFIKLTSYKYAEEAEKDLIQNYEFGVTAKIETVADHSRIVYRYLTAPESVGGLGVNPGAGPWSFVNSVFPITEAFDNSKTITEHVKTHLSASELTTSNIKDKYGVQVALYFEFLKYYTTWLVFLVVVGITSYLKSGKIFSLSYSFINLVWGVFFIGFWERRQRYLANCWGVQNSHLVDEHNAELAQINKSFESKSSYSHKDNSDAYRFIRQMLFIPVAAIFAAVLVSYQLLCFTIEIFLTDVYDGPGKSFLTLIPTILISVFVPILTIVYNIVSDAAISWENHDSVYSRDRSQLIKTFVLNFLTSYMPLLITSFVYLPYAHLVQPHLGDIKDAISANVAESRFFYKYLIKLKKQEDFKMNQERLNAQFFYFIVTNQVIQLILKYVLPLIITKASKLVKDVLNKGKEEYEIVDNEEEKVFLEDVRHVLDLPVYNVNDDFRSLVVQYGYLVMFGPVWTIAPLICLIFNIIVFKLDTIRLAKGTYFKPPVPSRVDSIHPWNYALFLLTWVGSIVSPLITAFYRHGTKPPKTLGQFAFDKASVNVSSTARLMFILFVSEHGFFILNYFINKFNSFFKSEVEWKNDFVDNDIKLRHDYYSDKVKPHYVPDDHSAWATFSAEESIESASKLPLKKVIHTEASPATTAPSHSGPTPIPETKSEAYSTAAKTNITEVQQRGKNTAKSVAENVTATVSETERVALEKVKDFDDTIIKSKNTLGEEHLATIDNNKHIPVENVTHLSEDAKAAIHSTTSEATKAVDKLSDSVADVEESVGDAVDDVDDADVTVDSTIDSTAESNDYQNFINETKKNVEEKATKKRSLKKLFKNKK</sequence>
<evidence type="ECO:0000256" key="6">
    <source>
        <dbReference type="SAM" id="Phobius"/>
    </source>
</evidence>
<keyword evidence="10" id="KW-1185">Reference proteome</keyword>
<dbReference type="OrthoDB" id="296386at2759"/>
<dbReference type="GO" id="GO:0032541">
    <property type="term" value="C:cortical endoplasmic reticulum"/>
    <property type="evidence" value="ECO:0007669"/>
    <property type="project" value="TreeGrafter"/>
</dbReference>
<keyword evidence="3 6" id="KW-1133">Transmembrane helix</keyword>
<gene>
    <name evidence="9" type="ORF">PICST_72886</name>
</gene>
<feature type="domain" description="Anoctamin transmembrane" evidence="7">
    <location>
        <begin position="162"/>
        <end position="635"/>
    </location>
</feature>